<gene>
    <name evidence="1" type="ORF">BU24DRAFT_427799</name>
</gene>
<evidence type="ECO:0000313" key="1">
    <source>
        <dbReference type="EMBL" id="KAF2010698.1"/>
    </source>
</evidence>
<dbReference type="EMBL" id="ML978076">
    <property type="protein sequence ID" value="KAF2010698.1"/>
    <property type="molecule type" value="Genomic_DNA"/>
</dbReference>
<organism evidence="1 2">
    <name type="scientific">Aaosphaeria arxii CBS 175.79</name>
    <dbReference type="NCBI Taxonomy" id="1450172"/>
    <lineage>
        <taxon>Eukaryota</taxon>
        <taxon>Fungi</taxon>
        <taxon>Dikarya</taxon>
        <taxon>Ascomycota</taxon>
        <taxon>Pezizomycotina</taxon>
        <taxon>Dothideomycetes</taxon>
        <taxon>Pleosporomycetidae</taxon>
        <taxon>Pleosporales</taxon>
        <taxon>Pleosporales incertae sedis</taxon>
        <taxon>Aaosphaeria</taxon>
    </lineage>
</organism>
<dbReference type="AlphaFoldDB" id="A0A6A5XCK1"/>
<proteinExistence type="predicted"/>
<accession>A0A6A5XCK1</accession>
<sequence length="60" mass="6836">MSSRTRREKGSVQIRSSVDFWYGRVALRATAAACYFKNVATIYAYLLPGLNYLFLCADFC</sequence>
<dbReference type="RefSeq" id="XP_033379037.1">
    <property type="nucleotide sequence ID" value="XM_033529312.1"/>
</dbReference>
<reference evidence="1" key="1">
    <citation type="journal article" date="2020" name="Stud. Mycol.">
        <title>101 Dothideomycetes genomes: a test case for predicting lifestyles and emergence of pathogens.</title>
        <authorList>
            <person name="Haridas S."/>
            <person name="Albert R."/>
            <person name="Binder M."/>
            <person name="Bloem J."/>
            <person name="Labutti K."/>
            <person name="Salamov A."/>
            <person name="Andreopoulos B."/>
            <person name="Baker S."/>
            <person name="Barry K."/>
            <person name="Bills G."/>
            <person name="Bluhm B."/>
            <person name="Cannon C."/>
            <person name="Castanera R."/>
            <person name="Culley D."/>
            <person name="Daum C."/>
            <person name="Ezra D."/>
            <person name="Gonzalez J."/>
            <person name="Henrissat B."/>
            <person name="Kuo A."/>
            <person name="Liang C."/>
            <person name="Lipzen A."/>
            <person name="Lutzoni F."/>
            <person name="Magnuson J."/>
            <person name="Mondo S."/>
            <person name="Nolan M."/>
            <person name="Ohm R."/>
            <person name="Pangilinan J."/>
            <person name="Park H.-J."/>
            <person name="Ramirez L."/>
            <person name="Alfaro M."/>
            <person name="Sun H."/>
            <person name="Tritt A."/>
            <person name="Yoshinaga Y."/>
            <person name="Zwiers L.-H."/>
            <person name="Turgeon B."/>
            <person name="Goodwin S."/>
            <person name="Spatafora J."/>
            <person name="Crous P."/>
            <person name="Grigoriev I."/>
        </authorList>
    </citation>
    <scope>NUCLEOTIDE SEQUENCE</scope>
    <source>
        <strain evidence="1">CBS 175.79</strain>
    </source>
</reference>
<evidence type="ECO:0000313" key="2">
    <source>
        <dbReference type="Proteomes" id="UP000799778"/>
    </source>
</evidence>
<keyword evidence="2" id="KW-1185">Reference proteome</keyword>
<protein>
    <submittedName>
        <fullName evidence="1">Uncharacterized protein</fullName>
    </submittedName>
</protein>
<dbReference type="Proteomes" id="UP000799778">
    <property type="component" value="Unassembled WGS sequence"/>
</dbReference>
<dbReference type="GeneID" id="54286709"/>
<name>A0A6A5XCK1_9PLEO</name>